<dbReference type="Pfam" id="PF01142">
    <property type="entry name" value="TruD"/>
    <property type="match status" value="1"/>
</dbReference>
<comment type="caution">
    <text evidence="4">The sequence shown here is derived from an EMBL/GenBank/DDBJ whole genome shotgun (WGS) entry which is preliminary data.</text>
</comment>
<dbReference type="AlphaFoldDB" id="A0A9K3L8H1"/>
<dbReference type="EMBL" id="JAGRRH010000015">
    <property type="protein sequence ID" value="KAG7357437.1"/>
    <property type="molecule type" value="Genomic_DNA"/>
</dbReference>
<dbReference type="GO" id="GO:0001522">
    <property type="term" value="P:pseudouridine synthesis"/>
    <property type="evidence" value="ECO:0007669"/>
    <property type="project" value="InterPro"/>
</dbReference>
<evidence type="ECO:0000313" key="3">
    <source>
        <dbReference type="EMBL" id="KAG7339243.1"/>
    </source>
</evidence>
<proteinExistence type="predicted"/>
<evidence type="ECO:0000313" key="5">
    <source>
        <dbReference type="Proteomes" id="UP000693970"/>
    </source>
</evidence>
<dbReference type="PANTHER" id="PTHR13326">
    <property type="entry name" value="TRNA PSEUDOURIDINE SYNTHASE D"/>
    <property type="match status" value="1"/>
</dbReference>
<evidence type="ECO:0000259" key="2">
    <source>
        <dbReference type="PROSITE" id="PS50984"/>
    </source>
</evidence>
<evidence type="ECO:0000313" key="4">
    <source>
        <dbReference type="EMBL" id="KAG7357437.1"/>
    </source>
</evidence>
<keyword evidence="5" id="KW-1185">Reference proteome</keyword>
<dbReference type="Proteomes" id="UP000693970">
    <property type="component" value="Unassembled WGS sequence"/>
</dbReference>
<dbReference type="GO" id="GO:0009982">
    <property type="term" value="F:pseudouridine synthase activity"/>
    <property type="evidence" value="ECO:0007669"/>
    <property type="project" value="InterPro"/>
</dbReference>
<gene>
    <name evidence="4" type="ORF">IV203_002125</name>
    <name evidence="3" type="ORF">IV203_002449</name>
</gene>
<dbReference type="PROSITE" id="PS50984">
    <property type="entry name" value="TRUD"/>
    <property type="match status" value="1"/>
</dbReference>
<accession>A0A9K3L8H1</accession>
<dbReference type="EMBL" id="JAGRRH010000038">
    <property type="protein sequence ID" value="KAG7339243.1"/>
    <property type="molecule type" value="Genomic_DNA"/>
</dbReference>
<organism evidence="4 5">
    <name type="scientific">Nitzschia inconspicua</name>
    <dbReference type="NCBI Taxonomy" id="303405"/>
    <lineage>
        <taxon>Eukaryota</taxon>
        <taxon>Sar</taxon>
        <taxon>Stramenopiles</taxon>
        <taxon>Ochrophyta</taxon>
        <taxon>Bacillariophyta</taxon>
        <taxon>Bacillariophyceae</taxon>
        <taxon>Bacillariophycidae</taxon>
        <taxon>Bacillariales</taxon>
        <taxon>Bacillariaceae</taxon>
        <taxon>Nitzschia</taxon>
    </lineage>
</organism>
<reference evidence="4" key="1">
    <citation type="journal article" date="2021" name="Sci. Rep.">
        <title>Diploid genomic architecture of Nitzschia inconspicua, an elite biomass production diatom.</title>
        <authorList>
            <person name="Oliver A."/>
            <person name="Podell S."/>
            <person name="Pinowska A."/>
            <person name="Traller J.C."/>
            <person name="Smith S.R."/>
            <person name="McClure R."/>
            <person name="Beliaev A."/>
            <person name="Bohutskyi P."/>
            <person name="Hill E.A."/>
            <person name="Rabines A."/>
            <person name="Zheng H."/>
            <person name="Allen L.Z."/>
            <person name="Kuo A."/>
            <person name="Grigoriev I.V."/>
            <person name="Allen A.E."/>
            <person name="Hazlebeck D."/>
            <person name="Allen E.E."/>
        </authorList>
    </citation>
    <scope>NUCLEOTIDE SEQUENCE</scope>
    <source>
        <strain evidence="4">Hildebrandi</strain>
    </source>
</reference>
<feature type="region of interest" description="Disordered" evidence="1">
    <location>
        <begin position="100"/>
        <end position="126"/>
    </location>
</feature>
<name>A0A9K3L8H1_9STRA</name>
<sequence length="849" mass="95713">MEDFCFYSTIGIEGFVVGPSHPLPSEYLKKDEDLSSSPSTGKTDTTESCTFTSWEILGTIKDTPEDFVVREVLPRKFTIPGISSQDNERLRVAHIPDRVPSQDFTHNHAVPTSSTSPNRTVTDAAPGRLEPNILDATTTKPLNESKVPDATSISNLDIIQDYLRTVAGDDHEKAVALQEALQRLQDCAMNQMLTAATTAAAPTLENKEELSSNMNKHEQELWIPPFPTSSSNQVDETSAVLAKKCARGAFHKAVRLEYPCLQTESGVWGKIESKSNDNKHRKDDVQKSKFEEHGIRVFIDNSFNALAPFLSHPKEDMIKLLAFRNRGFEGARGSNGSTARHAPKGSGPEDNNWILSDPTCAALRLRSDLSKDDRRRLHQLVATKNKYFDTTTTQIHDNDSDSSEHASVLVVRWQRHALMRGLSKQKRKRQDVEESSSGELDGKFCNLLCVMKKYQKEHLTAMQKLTQILKCRQTDIGSAGIKDLQAVTYQFITLRNMKRKRVDKANDQHLSRYGITLDLFYNVDFVLSTGLLEGNKFEIILRDLKQVRVDKPDTSFPAKESIIDCDWDHLRAMTERVRTNGFINFYGEQRVGAPGLVSVVGNRTFDIGRAMLQKDYLKAIHLLMEGTSTRESKDVQKVRQAWKDSNGDTSETLKAFQGSDIMPREKAVLRGLHRFPDNPLEALRSLNHNMRLFYVNAYQSYLWNLAASKRIALHGNQVALGDLYFESANDDRSMVKVVHSTEELATVGISQVVLPLPGFNVQYPENEVGWFYKEILDRDGIKFEKNEIPESTAKGSYRHLVVFPKDMCLEEIKGQKDCAKISFQLPKGCYATMLLREIMLTTATRPAQA</sequence>
<feature type="compositionally biased region" description="Polar residues" evidence="1">
    <location>
        <begin position="35"/>
        <end position="47"/>
    </location>
</feature>
<dbReference type="GO" id="GO:0005634">
    <property type="term" value="C:nucleus"/>
    <property type="evidence" value="ECO:0007669"/>
    <property type="project" value="TreeGrafter"/>
</dbReference>
<dbReference type="OrthoDB" id="447290at2759"/>
<evidence type="ECO:0000256" key="1">
    <source>
        <dbReference type="SAM" id="MobiDB-lite"/>
    </source>
</evidence>
<dbReference type="InterPro" id="IPR001656">
    <property type="entry name" value="PsdUridine_synth_TruD"/>
</dbReference>
<reference evidence="4" key="2">
    <citation type="submission" date="2021-04" db="EMBL/GenBank/DDBJ databases">
        <authorList>
            <person name="Podell S."/>
        </authorList>
    </citation>
    <scope>NUCLEOTIDE SEQUENCE</scope>
    <source>
        <strain evidence="4">Hildebrandi</strain>
    </source>
</reference>
<protein>
    <submittedName>
        <fullName evidence="4">tRNA pseudouridine synthase D</fullName>
    </submittedName>
</protein>
<feature type="compositionally biased region" description="Polar residues" evidence="1">
    <location>
        <begin position="110"/>
        <end position="121"/>
    </location>
</feature>
<feature type="region of interest" description="Disordered" evidence="1">
    <location>
        <begin position="331"/>
        <end position="353"/>
    </location>
</feature>
<dbReference type="GO" id="GO:0003723">
    <property type="term" value="F:RNA binding"/>
    <property type="evidence" value="ECO:0007669"/>
    <property type="project" value="InterPro"/>
</dbReference>
<dbReference type="CDD" id="cd02576">
    <property type="entry name" value="PseudoU_synth_ScPUS7"/>
    <property type="match status" value="1"/>
</dbReference>
<feature type="domain" description="TRUD" evidence="2">
    <location>
        <begin position="581"/>
        <end position="803"/>
    </location>
</feature>
<feature type="region of interest" description="Disordered" evidence="1">
    <location>
        <begin position="28"/>
        <end position="47"/>
    </location>
</feature>
<dbReference type="PANTHER" id="PTHR13326:SF21">
    <property type="entry name" value="PSEUDOURIDYLATE SYNTHASE PUS7L"/>
    <property type="match status" value="1"/>
</dbReference>
<dbReference type="PIRSF" id="PIRSF037016">
    <property type="entry name" value="Pseudouridin_synth_euk_prd"/>
    <property type="match status" value="1"/>
</dbReference>
<dbReference type="InterPro" id="IPR011760">
    <property type="entry name" value="PsdUridine_synth_TruD_insert"/>
</dbReference>